<keyword evidence="2" id="KW-1185">Reference proteome</keyword>
<dbReference type="Pfam" id="PF03237">
    <property type="entry name" value="Terminase_6N"/>
    <property type="match status" value="1"/>
</dbReference>
<reference evidence="1 2" key="1">
    <citation type="submission" date="2023-07" db="EMBL/GenBank/DDBJ databases">
        <title>Genomic Encyclopedia of Type Strains, Phase IV (KMG-IV): sequencing the most valuable type-strain genomes for metagenomic binning, comparative biology and taxonomic classification.</title>
        <authorList>
            <person name="Goeker M."/>
        </authorList>
    </citation>
    <scope>NUCLEOTIDE SEQUENCE [LARGE SCALE GENOMIC DNA]</scope>
    <source>
        <strain evidence="1 2">DSM 12751</strain>
    </source>
</reference>
<protein>
    <recommendedName>
        <fullName evidence="3">DNA packaging protein</fullName>
    </recommendedName>
</protein>
<evidence type="ECO:0000313" key="2">
    <source>
        <dbReference type="Proteomes" id="UP001235840"/>
    </source>
</evidence>
<organism evidence="1 2">
    <name type="scientific">Caldalkalibacillus horti</name>
    <dbReference type="NCBI Taxonomy" id="77523"/>
    <lineage>
        <taxon>Bacteria</taxon>
        <taxon>Bacillati</taxon>
        <taxon>Bacillota</taxon>
        <taxon>Bacilli</taxon>
        <taxon>Bacillales</taxon>
        <taxon>Bacillaceae</taxon>
        <taxon>Caldalkalibacillus</taxon>
    </lineage>
</organism>
<dbReference type="RefSeq" id="WP_307397782.1">
    <property type="nucleotide sequence ID" value="NZ_BAAADK010000020.1"/>
</dbReference>
<accession>A0ABT9W4P7</accession>
<name>A0ABT9W4P7_9BACI</name>
<proteinExistence type="predicted"/>
<evidence type="ECO:0000313" key="1">
    <source>
        <dbReference type="EMBL" id="MDQ0168213.1"/>
    </source>
</evidence>
<comment type="caution">
    <text evidence="1">The sequence shown here is derived from an EMBL/GenBank/DDBJ whole genome shotgun (WGS) entry which is preliminary data.</text>
</comment>
<dbReference type="Gene3D" id="3.40.50.300">
    <property type="entry name" value="P-loop containing nucleotide triphosphate hydrolases"/>
    <property type="match status" value="1"/>
</dbReference>
<dbReference type="Proteomes" id="UP001235840">
    <property type="component" value="Unassembled WGS sequence"/>
</dbReference>
<gene>
    <name evidence="1" type="ORF">J2S11_004165</name>
</gene>
<dbReference type="InterPro" id="IPR027417">
    <property type="entry name" value="P-loop_NTPase"/>
</dbReference>
<dbReference type="EMBL" id="JAUSTY010000025">
    <property type="protein sequence ID" value="MDQ0168213.1"/>
    <property type="molecule type" value="Genomic_DNA"/>
</dbReference>
<dbReference type="Gene3D" id="3.30.420.240">
    <property type="match status" value="1"/>
</dbReference>
<sequence>MARTKQLSKKEKLQIIISDFKKYAKNFLKIIDNNGDLIQFELNDQQNEFVDGMTKFNIISKARQGGFSTLSLGLCLFYALTKPNTNYLIVSYKGDSSSALFERLKMMNTYLQRDKYPSLFPAVKRDNRNELLFDNGSRITCIVAGNKDVGRGSTYEYILLSEYAFYQNQEKVLLSAEQSLAKNENSRVVIETTSNGFNNYQKVFMKAYKGQGSKYKAFFVPFYASLYKIQFKHEHDEAEKWYRSENKGKRLQAKDLEPDEKVLYDKGANLRFLMWRRWKLTDMSLQEFYQEYPSNPMESFISTGQSVFDQSKVLERLNYVIDPLATNEVYDELPEVLRAFINRGLYIYHLPKRGRYYAGCDSASGSGGSNDASSISIFNSEGQQVASFYSNKVPIYKFAEIVDALGRYYYQAFLCVERNSYGLPVIERLRKEYQYMNLYKQKLFDMKGKRKLQLGWTTTAANKSILISDYKEQFECGMINLECKETLQQMQIFQESDGKMGNKKGENNHDDLVISSALAIQGMKTGKWYVDVA</sequence>
<evidence type="ECO:0008006" key="3">
    <source>
        <dbReference type="Google" id="ProtNLM"/>
    </source>
</evidence>